<gene>
    <name evidence="2" type="ORF">HPB52_009646</name>
</gene>
<reference evidence="2" key="1">
    <citation type="journal article" date="2020" name="Cell">
        <title>Large-Scale Comparative Analyses of Tick Genomes Elucidate Their Genetic Diversity and Vector Capacities.</title>
        <authorList>
            <consortium name="Tick Genome and Microbiome Consortium (TIGMIC)"/>
            <person name="Jia N."/>
            <person name="Wang J."/>
            <person name="Shi W."/>
            <person name="Du L."/>
            <person name="Sun Y."/>
            <person name="Zhan W."/>
            <person name="Jiang J.F."/>
            <person name="Wang Q."/>
            <person name="Zhang B."/>
            <person name="Ji P."/>
            <person name="Bell-Sakyi L."/>
            <person name="Cui X.M."/>
            <person name="Yuan T.T."/>
            <person name="Jiang B.G."/>
            <person name="Yang W.F."/>
            <person name="Lam T.T."/>
            <person name="Chang Q.C."/>
            <person name="Ding S.J."/>
            <person name="Wang X.J."/>
            <person name="Zhu J.G."/>
            <person name="Ruan X.D."/>
            <person name="Zhao L."/>
            <person name="Wei J.T."/>
            <person name="Ye R.Z."/>
            <person name="Que T.C."/>
            <person name="Du C.H."/>
            <person name="Zhou Y.H."/>
            <person name="Cheng J.X."/>
            <person name="Dai P.F."/>
            <person name="Guo W.B."/>
            <person name="Han X.H."/>
            <person name="Huang E.J."/>
            <person name="Li L.F."/>
            <person name="Wei W."/>
            <person name="Gao Y.C."/>
            <person name="Liu J.Z."/>
            <person name="Shao H.Z."/>
            <person name="Wang X."/>
            <person name="Wang C.C."/>
            <person name="Yang T.C."/>
            <person name="Huo Q.B."/>
            <person name="Li W."/>
            <person name="Chen H.Y."/>
            <person name="Chen S.E."/>
            <person name="Zhou L.G."/>
            <person name="Ni X.B."/>
            <person name="Tian J.H."/>
            <person name="Sheng Y."/>
            <person name="Liu T."/>
            <person name="Pan Y.S."/>
            <person name="Xia L.Y."/>
            <person name="Li J."/>
            <person name="Zhao F."/>
            <person name="Cao W.C."/>
        </authorList>
    </citation>
    <scope>NUCLEOTIDE SEQUENCE</scope>
    <source>
        <strain evidence="2">Rsan-2018</strain>
    </source>
</reference>
<sequence length="154" mass="17441">MECAVEGEDIDPVELNDGKWQPPKVSTDLLGPLHMQKRFGRKNTDLSVPTAEFDLTGASAPVKRKVRAPRLPRRKPMPRLPEEHYKIVLRPKWAVDLTSIGLAALLESIHSTITIDLTQAEQFDPVRVHPIQNIITISTPDRERACIQDYRTTE</sequence>
<accession>A0A9D4T954</accession>
<evidence type="ECO:0000256" key="1">
    <source>
        <dbReference type="SAM" id="MobiDB-lite"/>
    </source>
</evidence>
<name>A0A9D4T954_RHISA</name>
<comment type="caution">
    <text evidence="2">The sequence shown here is derived from an EMBL/GenBank/DDBJ whole genome shotgun (WGS) entry which is preliminary data.</text>
</comment>
<keyword evidence="3" id="KW-1185">Reference proteome</keyword>
<protein>
    <submittedName>
        <fullName evidence="2">Uncharacterized protein</fullName>
    </submittedName>
</protein>
<dbReference type="AlphaFoldDB" id="A0A9D4T954"/>
<dbReference type="EMBL" id="JABSTV010001245">
    <property type="protein sequence ID" value="KAH7983147.1"/>
    <property type="molecule type" value="Genomic_DNA"/>
</dbReference>
<organism evidence="2 3">
    <name type="scientific">Rhipicephalus sanguineus</name>
    <name type="common">Brown dog tick</name>
    <name type="synonym">Ixodes sanguineus</name>
    <dbReference type="NCBI Taxonomy" id="34632"/>
    <lineage>
        <taxon>Eukaryota</taxon>
        <taxon>Metazoa</taxon>
        <taxon>Ecdysozoa</taxon>
        <taxon>Arthropoda</taxon>
        <taxon>Chelicerata</taxon>
        <taxon>Arachnida</taxon>
        <taxon>Acari</taxon>
        <taxon>Parasitiformes</taxon>
        <taxon>Ixodida</taxon>
        <taxon>Ixodoidea</taxon>
        <taxon>Ixodidae</taxon>
        <taxon>Rhipicephalinae</taxon>
        <taxon>Rhipicephalus</taxon>
        <taxon>Rhipicephalus</taxon>
    </lineage>
</organism>
<proteinExistence type="predicted"/>
<feature type="region of interest" description="Disordered" evidence="1">
    <location>
        <begin position="1"/>
        <end position="26"/>
    </location>
</feature>
<feature type="compositionally biased region" description="Acidic residues" evidence="1">
    <location>
        <begin position="1"/>
        <end position="14"/>
    </location>
</feature>
<dbReference type="Proteomes" id="UP000821837">
    <property type="component" value="Chromosome 1"/>
</dbReference>
<reference evidence="2" key="2">
    <citation type="submission" date="2021-09" db="EMBL/GenBank/DDBJ databases">
        <authorList>
            <person name="Jia N."/>
            <person name="Wang J."/>
            <person name="Shi W."/>
            <person name="Du L."/>
            <person name="Sun Y."/>
            <person name="Zhan W."/>
            <person name="Jiang J."/>
            <person name="Wang Q."/>
            <person name="Zhang B."/>
            <person name="Ji P."/>
            <person name="Sakyi L.B."/>
            <person name="Cui X."/>
            <person name="Yuan T."/>
            <person name="Jiang B."/>
            <person name="Yang W."/>
            <person name="Lam T.T.-Y."/>
            <person name="Chang Q."/>
            <person name="Ding S."/>
            <person name="Wang X."/>
            <person name="Zhu J."/>
            <person name="Ruan X."/>
            <person name="Zhao L."/>
            <person name="Wei J."/>
            <person name="Que T."/>
            <person name="Du C."/>
            <person name="Cheng J."/>
            <person name="Dai P."/>
            <person name="Han X."/>
            <person name="Huang E."/>
            <person name="Gao Y."/>
            <person name="Liu J."/>
            <person name="Shao H."/>
            <person name="Ye R."/>
            <person name="Li L."/>
            <person name="Wei W."/>
            <person name="Wang X."/>
            <person name="Wang C."/>
            <person name="Huo Q."/>
            <person name="Li W."/>
            <person name="Guo W."/>
            <person name="Chen H."/>
            <person name="Chen S."/>
            <person name="Zhou L."/>
            <person name="Zhou L."/>
            <person name="Ni X."/>
            <person name="Tian J."/>
            <person name="Zhou Y."/>
            <person name="Sheng Y."/>
            <person name="Liu T."/>
            <person name="Pan Y."/>
            <person name="Xia L."/>
            <person name="Li J."/>
            <person name="Zhao F."/>
            <person name="Cao W."/>
        </authorList>
    </citation>
    <scope>NUCLEOTIDE SEQUENCE</scope>
    <source>
        <strain evidence="2">Rsan-2018</strain>
        <tissue evidence="2">Larvae</tissue>
    </source>
</reference>
<evidence type="ECO:0000313" key="3">
    <source>
        <dbReference type="Proteomes" id="UP000821837"/>
    </source>
</evidence>
<evidence type="ECO:0000313" key="2">
    <source>
        <dbReference type="EMBL" id="KAH7983147.1"/>
    </source>
</evidence>